<dbReference type="AlphaFoldDB" id="D3SLR9"/>
<accession>D3SLR9</accession>
<keyword evidence="1" id="KW-0732">Signal</keyword>
<keyword evidence="3" id="KW-1185">Reference proteome</keyword>
<dbReference type="HOGENOM" id="CLU_096381_0_0_0"/>
<gene>
    <name evidence="2" type="ordered locus">Thal_1067</name>
</gene>
<protein>
    <recommendedName>
        <fullName evidence="4">DUF3108 domain-containing protein</fullName>
    </recommendedName>
</protein>
<organism evidence="2 3">
    <name type="scientific">Thermocrinis albus (strain DSM 14484 / JCM 11386 / HI 11/12)</name>
    <dbReference type="NCBI Taxonomy" id="638303"/>
    <lineage>
        <taxon>Bacteria</taxon>
        <taxon>Pseudomonadati</taxon>
        <taxon>Aquificota</taxon>
        <taxon>Aquificia</taxon>
        <taxon>Aquificales</taxon>
        <taxon>Aquificaceae</taxon>
        <taxon>Thermocrinis</taxon>
    </lineage>
</organism>
<dbReference type="eggNOG" id="ENOG5033BHM">
    <property type="taxonomic scope" value="Bacteria"/>
</dbReference>
<name>D3SLR9_THEAH</name>
<dbReference type="Gene3D" id="2.40.360.20">
    <property type="match status" value="1"/>
</dbReference>
<sequence>MVRGSSYLLAFLTLSSTLWAAELTACYTAKYLFLPVAVTCITYSQKGDKLHISSWVKTVNVGKLVKRVYNYGNALVDLNPIRPISFFYHQEEGTFKREQFYHFQNGRIKVREVKYEDLTNNIQKEEVKEYVYTGYVEPYTASLTLYANVKKTSAGKIKMFYDDKNYEIPYQVVGKELVRTPAGNFESVKVLVNPNIQTKGLLRPTGQWTLWLDDGMLLPVKMQLSFVIGSVKAELESIEGDRDLLRRVLLKE</sequence>
<proteinExistence type="predicted"/>
<dbReference type="STRING" id="638303.Thal_1067"/>
<feature type="signal peptide" evidence="1">
    <location>
        <begin position="1"/>
        <end position="20"/>
    </location>
</feature>
<reference evidence="3" key="1">
    <citation type="journal article" date="2010" name="Stand. Genomic Sci.">
        <title>Complete genome sequence of Thermocrinis albus type strain (HI 11/12T).</title>
        <authorList>
            <person name="Wirth R."/>
            <person name="Sikorski J."/>
            <person name="Brambilla E."/>
            <person name="Misra M."/>
            <person name="Lapidus A."/>
            <person name="Copeland A."/>
            <person name="Nolan M."/>
            <person name="Lucas S."/>
            <person name="Chen F."/>
            <person name="Tice H."/>
            <person name="Cheng J.F."/>
            <person name="Han C."/>
            <person name="Detter J.C."/>
            <person name="Tapia R."/>
            <person name="Bruce D."/>
            <person name="Goodwin L."/>
            <person name="Pitluck S."/>
            <person name="Pati A."/>
            <person name="Anderson I."/>
            <person name="Ivanova N."/>
            <person name="Mavromatis K."/>
            <person name="Mikhailova N."/>
            <person name="Chen A."/>
            <person name="Palaniappan K."/>
            <person name="Bilek Y."/>
            <person name="Hader T."/>
            <person name="Land M."/>
            <person name="Hauser L."/>
            <person name="Chang Y.J."/>
            <person name="Jeffries C.D."/>
            <person name="Tindall B.J."/>
            <person name="Rohde M."/>
            <person name="Goker M."/>
            <person name="Bristow J."/>
            <person name="Eisen J.A."/>
            <person name="Markowitz V."/>
            <person name="Hugenholtz P."/>
            <person name="Kyrpides N.C."/>
            <person name="Klenk H.P."/>
        </authorList>
    </citation>
    <scope>NUCLEOTIDE SEQUENCE [LARGE SCALE GENOMIC DNA]</scope>
    <source>
        <strain evidence="3">DSM 14484 / JCM 11386 / HI 11/12</strain>
    </source>
</reference>
<dbReference type="RefSeq" id="WP_012992105.1">
    <property type="nucleotide sequence ID" value="NC_013894.1"/>
</dbReference>
<dbReference type="Pfam" id="PF11306">
    <property type="entry name" value="DUF3108"/>
    <property type="match status" value="1"/>
</dbReference>
<evidence type="ECO:0000313" key="3">
    <source>
        <dbReference type="Proteomes" id="UP000002043"/>
    </source>
</evidence>
<evidence type="ECO:0000256" key="1">
    <source>
        <dbReference type="SAM" id="SignalP"/>
    </source>
</evidence>
<dbReference type="Proteomes" id="UP000002043">
    <property type="component" value="Chromosome"/>
</dbReference>
<evidence type="ECO:0008006" key="4">
    <source>
        <dbReference type="Google" id="ProtNLM"/>
    </source>
</evidence>
<dbReference type="EMBL" id="CP001931">
    <property type="protein sequence ID" value="ADC89699.1"/>
    <property type="molecule type" value="Genomic_DNA"/>
</dbReference>
<dbReference type="InterPro" id="IPR021457">
    <property type="entry name" value="DUF3108"/>
</dbReference>
<feature type="chain" id="PRO_5003050892" description="DUF3108 domain-containing protein" evidence="1">
    <location>
        <begin position="21"/>
        <end position="252"/>
    </location>
</feature>
<dbReference type="KEGG" id="tal:Thal_1067"/>
<evidence type="ECO:0000313" key="2">
    <source>
        <dbReference type="EMBL" id="ADC89699.1"/>
    </source>
</evidence>